<keyword evidence="4" id="KW-1185">Reference proteome</keyword>
<comment type="caution">
    <text evidence="3">The sequence shown here is derived from an EMBL/GenBank/DDBJ whole genome shotgun (WGS) entry which is preliminary data.</text>
</comment>
<accession>M0MID1</accession>
<evidence type="ECO:0000313" key="4">
    <source>
        <dbReference type="Proteomes" id="UP000011669"/>
    </source>
</evidence>
<dbReference type="CDD" id="cd00293">
    <property type="entry name" value="USP-like"/>
    <property type="match status" value="1"/>
</dbReference>
<dbReference type="Gene3D" id="3.40.50.620">
    <property type="entry name" value="HUPs"/>
    <property type="match status" value="1"/>
</dbReference>
<feature type="domain" description="UspA" evidence="2">
    <location>
        <begin position="4"/>
        <end position="126"/>
    </location>
</feature>
<gene>
    <name evidence="3" type="ORF">C449_11758</name>
</gene>
<dbReference type="InParanoid" id="M0MID1"/>
<dbReference type="InterPro" id="IPR014729">
    <property type="entry name" value="Rossmann-like_a/b/a_fold"/>
</dbReference>
<comment type="similarity">
    <text evidence="1">Belongs to the universal stress protein A family.</text>
</comment>
<evidence type="ECO:0000256" key="1">
    <source>
        <dbReference type="ARBA" id="ARBA00008791"/>
    </source>
</evidence>
<reference evidence="3 4" key="1">
    <citation type="journal article" date="2014" name="PLoS Genet.">
        <title>Phylogenetically driven sequencing of extremely halophilic archaea reveals strategies for static and dynamic osmo-response.</title>
        <authorList>
            <person name="Becker E.A."/>
            <person name="Seitzer P.M."/>
            <person name="Tritt A."/>
            <person name="Larsen D."/>
            <person name="Krusor M."/>
            <person name="Yao A.I."/>
            <person name="Wu D."/>
            <person name="Madern D."/>
            <person name="Eisen J.A."/>
            <person name="Darling A.E."/>
            <person name="Facciotti M.T."/>
        </authorList>
    </citation>
    <scope>NUCLEOTIDE SEQUENCE [LARGE SCALE GENOMIC DNA]</scope>
    <source>
        <strain evidence="3 4">DSM 5350</strain>
    </source>
</reference>
<name>M0MID1_9EURY</name>
<dbReference type="OrthoDB" id="281037at2157"/>
<dbReference type="RefSeq" id="WP_006078211.1">
    <property type="nucleotide sequence ID" value="NZ_AOMD01000025.1"/>
</dbReference>
<dbReference type="AlphaFoldDB" id="M0MID1"/>
<dbReference type="PATRIC" id="fig|1227455.4.peg.2411"/>
<dbReference type="SUPFAM" id="SSF52402">
    <property type="entry name" value="Adenine nucleotide alpha hydrolases-like"/>
    <property type="match status" value="1"/>
</dbReference>
<sequence length="131" mass="13836">MYEILLCVDADGASLDRQLDAVTDLPSAADDVHVTICHVFGENPSGASVTQVGSVRRALDRLEDAGIETSVAEESGDPTDAILRLATERDVDTIYIGGRKRNPSGKALFGSVTQSVILNAERPVLVAGLND</sequence>
<dbReference type="EMBL" id="AOMD01000025">
    <property type="protein sequence ID" value="EMA44200.1"/>
    <property type="molecule type" value="Genomic_DNA"/>
</dbReference>
<proteinExistence type="inferred from homology"/>
<dbReference type="InterPro" id="IPR006015">
    <property type="entry name" value="Universal_stress_UspA"/>
</dbReference>
<dbReference type="Proteomes" id="UP000011669">
    <property type="component" value="Unassembled WGS sequence"/>
</dbReference>
<dbReference type="PANTHER" id="PTHR46268">
    <property type="entry name" value="STRESS RESPONSE PROTEIN NHAX"/>
    <property type="match status" value="1"/>
</dbReference>
<dbReference type="Pfam" id="PF00582">
    <property type="entry name" value="Usp"/>
    <property type="match status" value="1"/>
</dbReference>
<dbReference type="PRINTS" id="PR01438">
    <property type="entry name" value="UNVRSLSTRESS"/>
</dbReference>
<organism evidence="3 4">
    <name type="scientific">Halococcus saccharolyticus DSM 5350</name>
    <dbReference type="NCBI Taxonomy" id="1227455"/>
    <lineage>
        <taxon>Archaea</taxon>
        <taxon>Methanobacteriati</taxon>
        <taxon>Methanobacteriota</taxon>
        <taxon>Stenosarchaea group</taxon>
        <taxon>Halobacteria</taxon>
        <taxon>Halobacteriales</taxon>
        <taxon>Halococcaceae</taxon>
        <taxon>Halococcus</taxon>
    </lineage>
</organism>
<dbReference type="InterPro" id="IPR006016">
    <property type="entry name" value="UspA"/>
</dbReference>
<evidence type="ECO:0000313" key="3">
    <source>
        <dbReference type="EMBL" id="EMA44200.1"/>
    </source>
</evidence>
<evidence type="ECO:0000259" key="2">
    <source>
        <dbReference type="Pfam" id="PF00582"/>
    </source>
</evidence>
<protein>
    <submittedName>
        <fullName evidence="3">Universal stress protein</fullName>
    </submittedName>
</protein>
<dbReference type="PANTHER" id="PTHR46268:SF6">
    <property type="entry name" value="UNIVERSAL STRESS PROTEIN UP12"/>
    <property type="match status" value="1"/>
</dbReference>
<dbReference type="STRING" id="1227455.C449_11758"/>